<keyword evidence="2" id="KW-0449">Lipoprotein</keyword>
<dbReference type="PANTHER" id="PTHR37530">
    <property type="entry name" value="OUTER MEMBRANE PROTEIN SLP"/>
    <property type="match status" value="1"/>
</dbReference>
<keyword evidence="3" id="KW-1185">Reference proteome</keyword>
<dbReference type="PANTHER" id="PTHR37530:SF1">
    <property type="entry name" value="OUTER MEMBRANE PROTEIN SLP"/>
    <property type="match status" value="1"/>
</dbReference>
<dbReference type="AlphaFoldDB" id="A0A1G5PUG7"/>
<feature type="signal peptide" evidence="1">
    <location>
        <begin position="1"/>
        <end position="19"/>
    </location>
</feature>
<accession>A0A1G5PUG7</accession>
<feature type="chain" id="PRO_5011483204" evidence="1">
    <location>
        <begin position="20"/>
        <end position="164"/>
    </location>
</feature>
<dbReference type="Pfam" id="PF03843">
    <property type="entry name" value="Slp"/>
    <property type="match status" value="1"/>
</dbReference>
<dbReference type="Proteomes" id="UP000199648">
    <property type="component" value="Unassembled WGS sequence"/>
</dbReference>
<evidence type="ECO:0000256" key="1">
    <source>
        <dbReference type="SAM" id="SignalP"/>
    </source>
</evidence>
<dbReference type="PIRSF" id="PIRSF004982">
    <property type="entry name" value="SlP"/>
    <property type="match status" value="1"/>
</dbReference>
<keyword evidence="1" id="KW-0732">Signal</keyword>
<dbReference type="STRING" id="415747.SAMN03097708_00861"/>
<gene>
    <name evidence="2" type="ORF">SAMN03097708_00861</name>
</gene>
<dbReference type="InterPro" id="IPR004658">
    <property type="entry name" value="OMP_Slp"/>
</dbReference>
<protein>
    <submittedName>
        <fullName evidence="2">Outer membrane lipoprotein</fullName>
    </submittedName>
</protein>
<dbReference type="EMBL" id="FMWD01000002">
    <property type="protein sequence ID" value="SCZ53072.1"/>
    <property type="molecule type" value="Genomic_DNA"/>
</dbReference>
<proteinExistence type="predicted"/>
<evidence type="ECO:0000313" key="2">
    <source>
        <dbReference type="EMBL" id="SCZ53072.1"/>
    </source>
</evidence>
<sequence length="164" mass="17787">MMMKKLVLLIPVLLLFACATGPELDTAGAQTSLTPGEAVQEFNAFRGEKVVWGGQIVGGTNLDEATRLEILAYPLDSSNRPDTGRQPIGRFLVRQTGYLELSDYAPGRAITVVGVLTDTREGRVGQALYRYPVVHPSQMHLWQPEARGRSGPSVHFGIGVILGN</sequence>
<organism evidence="2 3">
    <name type="scientific">Thiohalomonas denitrificans</name>
    <dbReference type="NCBI Taxonomy" id="415747"/>
    <lineage>
        <taxon>Bacteria</taxon>
        <taxon>Pseudomonadati</taxon>
        <taxon>Pseudomonadota</taxon>
        <taxon>Gammaproteobacteria</taxon>
        <taxon>Thiohalomonadales</taxon>
        <taxon>Thiohalomonadaceae</taxon>
        <taxon>Thiohalomonas</taxon>
    </lineage>
</organism>
<name>A0A1G5PUG7_9GAMM</name>
<dbReference type="GO" id="GO:0019867">
    <property type="term" value="C:outer membrane"/>
    <property type="evidence" value="ECO:0007669"/>
    <property type="project" value="InterPro"/>
</dbReference>
<dbReference type="PROSITE" id="PS51257">
    <property type="entry name" value="PROKAR_LIPOPROTEIN"/>
    <property type="match status" value="1"/>
</dbReference>
<reference evidence="2 3" key="1">
    <citation type="submission" date="2016-10" db="EMBL/GenBank/DDBJ databases">
        <authorList>
            <person name="de Groot N.N."/>
        </authorList>
    </citation>
    <scope>NUCLEOTIDE SEQUENCE [LARGE SCALE GENOMIC DNA]</scope>
    <source>
        <strain evidence="2 3">HLD2</strain>
    </source>
</reference>
<evidence type="ECO:0000313" key="3">
    <source>
        <dbReference type="Proteomes" id="UP000199648"/>
    </source>
</evidence>